<dbReference type="Gene3D" id="1.10.3810.10">
    <property type="entry name" value="Biosynthetic peptidoglycan transglycosylase-like"/>
    <property type="match status" value="1"/>
</dbReference>
<keyword evidence="5" id="KW-0378">Hydrolase</keyword>
<feature type="compositionally biased region" description="Basic and acidic residues" evidence="9">
    <location>
        <begin position="10"/>
        <end position="19"/>
    </location>
</feature>
<protein>
    <submittedName>
        <fullName evidence="13">Carboxypeptidase</fullName>
    </submittedName>
</protein>
<dbReference type="GO" id="GO:0008658">
    <property type="term" value="F:penicillin binding"/>
    <property type="evidence" value="ECO:0007669"/>
    <property type="project" value="InterPro"/>
</dbReference>
<comment type="caution">
    <text evidence="13">The sequence shown here is derived from an EMBL/GenBank/DDBJ whole genome shotgun (WGS) entry which is preliminary data.</text>
</comment>
<evidence type="ECO:0000256" key="6">
    <source>
        <dbReference type="ARBA" id="ARBA00023268"/>
    </source>
</evidence>
<feature type="domain" description="Glycosyl transferase family 51" evidence="12">
    <location>
        <begin position="157"/>
        <end position="317"/>
    </location>
</feature>
<reference evidence="13 14" key="1">
    <citation type="submission" date="2014-10" db="EMBL/GenBank/DDBJ databases">
        <title>Genome sequence of Micropolyspora internatus JCM3315.</title>
        <authorList>
            <person name="Shin S.-K."/>
            <person name="Yi H."/>
        </authorList>
    </citation>
    <scope>NUCLEOTIDE SEQUENCE [LARGE SCALE GENOMIC DNA]</scope>
    <source>
        <strain evidence="13 14">JCM 3315</strain>
    </source>
</reference>
<evidence type="ECO:0000256" key="7">
    <source>
        <dbReference type="ARBA" id="ARBA00034000"/>
    </source>
</evidence>
<dbReference type="GO" id="GO:0030288">
    <property type="term" value="C:outer membrane-bounded periplasmic space"/>
    <property type="evidence" value="ECO:0007669"/>
    <property type="project" value="TreeGrafter"/>
</dbReference>
<feature type="region of interest" description="Disordered" evidence="9">
    <location>
        <begin position="1"/>
        <end position="87"/>
    </location>
</feature>
<dbReference type="GO" id="GO:0009252">
    <property type="term" value="P:peptidoglycan biosynthetic process"/>
    <property type="evidence" value="ECO:0007669"/>
    <property type="project" value="TreeGrafter"/>
</dbReference>
<proteinExistence type="predicted"/>
<evidence type="ECO:0000256" key="1">
    <source>
        <dbReference type="ARBA" id="ARBA00022645"/>
    </source>
</evidence>
<feature type="region of interest" description="Disordered" evidence="9">
    <location>
        <begin position="728"/>
        <end position="814"/>
    </location>
</feature>
<evidence type="ECO:0000313" key="13">
    <source>
        <dbReference type="EMBL" id="KHF44675.1"/>
    </source>
</evidence>
<keyword evidence="10" id="KW-0472">Membrane</keyword>
<comment type="catalytic activity">
    <reaction evidence="7">
        <text>Preferential cleavage: (Ac)2-L-Lys-D-Ala-|-D-Ala. Also transpeptidation of peptidyl-alanyl moieties that are N-acyl substituents of D-alanine.</text>
        <dbReference type="EC" id="3.4.16.4"/>
    </reaction>
</comment>
<evidence type="ECO:0000256" key="4">
    <source>
        <dbReference type="ARBA" id="ARBA00022679"/>
    </source>
</evidence>
<evidence type="ECO:0000259" key="12">
    <source>
        <dbReference type="Pfam" id="PF00912"/>
    </source>
</evidence>
<keyword evidence="10" id="KW-0812">Transmembrane</keyword>
<dbReference type="InterPro" id="IPR023346">
    <property type="entry name" value="Lysozyme-like_dom_sf"/>
</dbReference>
<sequence>MAAAALPGEADQREPELITHRAYNGTTDSGFDGDGHDRFDERPERNGNRLHEAGLHDANDDPTPNGGKNGKGGKGKKGKALTPAQRRKRRWKIIRRSLYAFFGLFFVLPAAAFAITYFLVDVPTPEEVAEQQAKVVTYLYADGETEMGRDIPAGGDGNRILLKPHEITPVVKHAVYAAEDSTFETNPGFDITGILRAVYNQATGGVGGGSTITQQYIKVATENDEYSVTRKWTEIVKAFKMSNEQSKAEIITAYLNTIYFGRGAYGIQTAAQAYFGKDAADLDVSEAALLAGMIQQPGRSENPEVREKRWNYVMDQMVANNWLSKAEREAAKPPELIPLEEAKPDTISGPKKYIQQRAMQELAEKGYPEEKLRAGGYRIHLTIDQEAQEAAERAVEEVMQGEPGELKEALVAVDPKTGGVLAYYGGPYEADGNQYDWASAQRNPGSSFKPFDLVALLRHGKGLGEIYDGSSPRTFGGREVRNSENAQCNPCTVAEAMRRSINTVFFDIVVNEVGPKAVADAASDAGIPEKGDGVNPLPTMDKLDGNISIGGGDIMVSPLHMASAYATFAADGIRREPHFVAKLTTPDGEVVFDETSEVATEGEPAFSEDPEESKRIAGNVTKSLIPVVQEDSRLACAGGRPCAGKTGTHQYEDQSGMRVDENSEAWMVGYTPQVSAAVWVGSGAHKPIRNSQNAPIYGSGLPGQIWKTFMDAYLEGKPVEQFEEVEPIGRVEPPPPPPQDDASQVETSEAPEESETTEPEPTDPSTPPEDEDPDVTAPELPTNPGPEPPGNGGGDDENPREPGWPFDRQESNTS</sequence>
<evidence type="ECO:0000259" key="11">
    <source>
        <dbReference type="Pfam" id="PF00905"/>
    </source>
</evidence>
<dbReference type="SUPFAM" id="SSF53955">
    <property type="entry name" value="Lysozyme-like"/>
    <property type="match status" value="1"/>
</dbReference>
<evidence type="ECO:0000313" key="14">
    <source>
        <dbReference type="Proteomes" id="UP000030848"/>
    </source>
</evidence>
<dbReference type="InterPro" id="IPR012338">
    <property type="entry name" value="Beta-lactam/transpept-like"/>
</dbReference>
<dbReference type="SUPFAM" id="SSF56601">
    <property type="entry name" value="beta-lactamase/transpeptidase-like"/>
    <property type="match status" value="1"/>
</dbReference>
<evidence type="ECO:0000256" key="8">
    <source>
        <dbReference type="ARBA" id="ARBA00049902"/>
    </source>
</evidence>
<dbReference type="AlphaFoldDB" id="A0A837DBU5"/>
<dbReference type="PANTHER" id="PTHR32282:SF34">
    <property type="entry name" value="PENICILLIN-BINDING PROTEIN 1A"/>
    <property type="match status" value="1"/>
</dbReference>
<dbReference type="Gene3D" id="3.40.710.10">
    <property type="entry name" value="DD-peptidase/beta-lactamase superfamily"/>
    <property type="match status" value="1"/>
</dbReference>
<organism evidence="13 14">
    <name type="scientific">Saccharomonospora viridis</name>
    <dbReference type="NCBI Taxonomy" id="1852"/>
    <lineage>
        <taxon>Bacteria</taxon>
        <taxon>Bacillati</taxon>
        <taxon>Actinomycetota</taxon>
        <taxon>Actinomycetes</taxon>
        <taxon>Pseudonocardiales</taxon>
        <taxon>Pseudonocardiaceae</taxon>
        <taxon>Saccharomonospora</taxon>
    </lineage>
</organism>
<gene>
    <name evidence="13" type="ORF">MINT15_15570</name>
</gene>
<keyword evidence="10" id="KW-1133">Transmembrane helix</keyword>
<dbReference type="InterPro" id="IPR036950">
    <property type="entry name" value="PBP_transglycosylase"/>
</dbReference>
<dbReference type="InterPro" id="IPR050396">
    <property type="entry name" value="Glycosyltr_51/Transpeptidase"/>
</dbReference>
<dbReference type="GO" id="GO:0008955">
    <property type="term" value="F:peptidoglycan glycosyltransferase activity"/>
    <property type="evidence" value="ECO:0007669"/>
    <property type="project" value="UniProtKB-EC"/>
</dbReference>
<dbReference type="EMBL" id="JRZE01000003">
    <property type="protein sequence ID" value="KHF44675.1"/>
    <property type="molecule type" value="Genomic_DNA"/>
</dbReference>
<feature type="transmembrane region" description="Helical" evidence="10">
    <location>
        <begin position="98"/>
        <end position="120"/>
    </location>
</feature>
<name>A0A837DBU5_9PSEU</name>
<dbReference type="Pfam" id="PF00912">
    <property type="entry name" value="Transgly"/>
    <property type="match status" value="1"/>
</dbReference>
<evidence type="ECO:0000256" key="5">
    <source>
        <dbReference type="ARBA" id="ARBA00022801"/>
    </source>
</evidence>
<comment type="catalytic activity">
    <reaction evidence="8">
        <text>[GlcNAc-(1-&gt;4)-Mur2Ac(oyl-L-Ala-gamma-D-Glu-L-Lys-D-Ala-D-Ala)](n)-di-trans,octa-cis-undecaprenyl diphosphate + beta-D-GlcNAc-(1-&gt;4)-Mur2Ac(oyl-L-Ala-gamma-D-Glu-L-Lys-D-Ala-D-Ala)-di-trans,octa-cis-undecaprenyl diphosphate = [GlcNAc-(1-&gt;4)-Mur2Ac(oyl-L-Ala-gamma-D-Glu-L-Lys-D-Ala-D-Ala)](n+1)-di-trans,octa-cis-undecaprenyl diphosphate + di-trans,octa-cis-undecaprenyl diphosphate + H(+)</text>
        <dbReference type="Rhea" id="RHEA:23708"/>
        <dbReference type="Rhea" id="RHEA-COMP:9602"/>
        <dbReference type="Rhea" id="RHEA-COMP:9603"/>
        <dbReference type="ChEBI" id="CHEBI:15378"/>
        <dbReference type="ChEBI" id="CHEBI:58405"/>
        <dbReference type="ChEBI" id="CHEBI:60033"/>
        <dbReference type="ChEBI" id="CHEBI:78435"/>
        <dbReference type="EC" id="2.4.99.28"/>
    </reaction>
</comment>
<dbReference type="Proteomes" id="UP000030848">
    <property type="component" value="Unassembled WGS sequence"/>
</dbReference>
<evidence type="ECO:0000256" key="10">
    <source>
        <dbReference type="SAM" id="Phobius"/>
    </source>
</evidence>
<feature type="compositionally biased region" description="Acidic residues" evidence="9">
    <location>
        <begin position="749"/>
        <end position="761"/>
    </location>
</feature>
<evidence type="ECO:0000256" key="2">
    <source>
        <dbReference type="ARBA" id="ARBA00022670"/>
    </source>
</evidence>
<dbReference type="GO" id="GO:0006508">
    <property type="term" value="P:proteolysis"/>
    <property type="evidence" value="ECO:0007669"/>
    <property type="project" value="UniProtKB-KW"/>
</dbReference>
<keyword evidence="2" id="KW-0645">Protease</keyword>
<accession>A0A837DBU5</accession>
<keyword evidence="6" id="KW-0511">Multifunctional enzyme</keyword>
<dbReference type="Pfam" id="PF00905">
    <property type="entry name" value="Transpeptidase"/>
    <property type="match status" value="1"/>
</dbReference>
<dbReference type="InterPro" id="IPR001460">
    <property type="entry name" value="PCN-bd_Tpept"/>
</dbReference>
<evidence type="ECO:0000256" key="9">
    <source>
        <dbReference type="SAM" id="MobiDB-lite"/>
    </source>
</evidence>
<keyword evidence="1 13" id="KW-0121">Carboxypeptidase</keyword>
<dbReference type="GO" id="GO:0009002">
    <property type="term" value="F:serine-type D-Ala-D-Ala carboxypeptidase activity"/>
    <property type="evidence" value="ECO:0007669"/>
    <property type="project" value="UniProtKB-EC"/>
</dbReference>
<feature type="domain" description="Penicillin-binding protein transpeptidase" evidence="11">
    <location>
        <begin position="410"/>
        <end position="682"/>
    </location>
</feature>
<feature type="compositionally biased region" description="Basic and acidic residues" evidence="9">
    <location>
        <begin position="33"/>
        <end position="59"/>
    </location>
</feature>
<evidence type="ECO:0000256" key="3">
    <source>
        <dbReference type="ARBA" id="ARBA00022676"/>
    </source>
</evidence>
<keyword evidence="4" id="KW-0808">Transferase</keyword>
<dbReference type="InterPro" id="IPR001264">
    <property type="entry name" value="Glyco_trans_51"/>
</dbReference>
<dbReference type="OrthoDB" id="9766909at2"/>
<keyword evidence="3" id="KW-0328">Glycosyltransferase</keyword>
<feature type="compositionally biased region" description="Basic residues" evidence="9">
    <location>
        <begin position="71"/>
        <end position="87"/>
    </location>
</feature>
<dbReference type="PANTHER" id="PTHR32282">
    <property type="entry name" value="BINDING PROTEIN TRANSPEPTIDASE, PUTATIVE-RELATED"/>
    <property type="match status" value="1"/>
</dbReference>